<keyword evidence="1" id="KW-0051">Antiviral defense</keyword>
<dbReference type="STRING" id="928856.SAMN04488049_13413"/>
<organism evidence="3 4">
    <name type="scientific">Tritonibacter multivorans</name>
    <dbReference type="NCBI Taxonomy" id="928856"/>
    <lineage>
        <taxon>Bacteria</taxon>
        <taxon>Pseudomonadati</taxon>
        <taxon>Pseudomonadota</taxon>
        <taxon>Alphaproteobacteria</taxon>
        <taxon>Rhodobacterales</taxon>
        <taxon>Paracoccaceae</taxon>
        <taxon>Tritonibacter</taxon>
    </lineage>
</organism>
<reference evidence="3 4" key="1">
    <citation type="submission" date="2015-09" db="EMBL/GenBank/DDBJ databases">
        <authorList>
            <consortium name="Swine Surveillance"/>
        </authorList>
    </citation>
    <scope>NUCLEOTIDE SEQUENCE [LARGE SCALE GENOMIC DNA]</scope>
    <source>
        <strain evidence="3 4">CECT 7557</strain>
    </source>
</reference>
<dbReference type="GO" id="GO:0051607">
    <property type="term" value="P:defense response to virus"/>
    <property type="evidence" value="ECO:0007669"/>
    <property type="project" value="UniProtKB-KW"/>
</dbReference>
<keyword evidence="4" id="KW-1185">Reference proteome</keyword>
<dbReference type="CDD" id="cd09645">
    <property type="entry name" value="Cas5_I-E"/>
    <property type="match status" value="1"/>
</dbReference>
<sequence length="246" mass="26578">MAEWLHLTLRAPLMSFGGVAIDHIGPTRNYPSLSAITGLLGNALGYERYDGVALQALQDQLIIAALTARQGQRISDNQNARVYEGEAAWTTSGRPEARNKGPSYRNPSLPQQIGNQAGKKWLTHRRQREYLTDHETRVVIGLAPSATVTIADLKAALLRPARPLFIGRKTCLPTVPIFTGVLEAETALAALRAIGVPGLGIWPDAPEQDVPAGAMQYDVPDLRNWLSGLHAGRRIVIEGPIDGDGA</sequence>
<proteinExistence type="predicted"/>
<dbReference type="Proteomes" id="UP000052022">
    <property type="component" value="Unassembled WGS sequence"/>
</dbReference>
<dbReference type="AlphaFoldDB" id="A0A0P1G097"/>
<protein>
    <submittedName>
        <fullName evidence="3">CRISPR system Cascade subunit CasD</fullName>
    </submittedName>
</protein>
<dbReference type="NCBIfam" id="TIGR02593">
    <property type="entry name" value="CRISPR_cas5"/>
    <property type="match status" value="1"/>
</dbReference>
<accession>A0A0P1G097</accession>
<feature type="region of interest" description="Disordered" evidence="2">
    <location>
        <begin position="90"/>
        <end position="112"/>
    </location>
</feature>
<dbReference type="GO" id="GO:0003723">
    <property type="term" value="F:RNA binding"/>
    <property type="evidence" value="ECO:0007669"/>
    <property type="project" value="InterPro"/>
</dbReference>
<dbReference type="InterPro" id="IPR021124">
    <property type="entry name" value="CRISPR-assoc_prot_Cas5"/>
</dbReference>
<evidence type="ECO:0000256" key="1">
    <source>
        <dbReference type="ARBA" id="ARBA00023118"/>
    </source>
</evidence>
<evidence type="ECO:0000313" key="3">
    <source>
        <dbReference type="EMBL" id="CUH75119.1"/>
    </source>
</evidence>
<dbReference type="Pfam" id="PF09704">
    <property type="entry name" value="Cas_Cas5d"/>
    <property type="match status" value="1"/>
</dbReference>
<name>A0A0P1G097_9RHOB</name>
<gene>
    <name evidence="3" type="primary">casD</name>
    <name evidence="3" type="ORF">TRM7557_00230</name>
</gene>
<dbReference type="InterPro" id="IPR010147">
    <property type="entry name" value="CRISPR-assoc_prot_CasD"/>
</dbReference>
<dbReference type="NCBIfam" id="TIGR01868">
    <property type="entry name" value="casD_Cas5e"/>
    <property type="match status" value="1"/>
</dbReference>
<dbReference type="Gene3D" id="3.30.70.2660">
    <property type="match status" value="1"/>
</dbReference>
<dbReference type="GO" id="GO:0043571">
    <property type="term" value="P:maintenance of CRISPR repeat elements"/>
    <property type="evidence" value="ECO:0007669"/>
    <property type="project" value="InterPro"/>
</dbReference>
<dbReference type="InterPro" id="IPR013422">
    <property type="entry name" value="CRISPR-assoc_prot_Cas5_N"/>
</dbReference>
<evidence type="ECO:0000313" key="4">
    <source>
        <dbReference type="Proteomes" id="UP000052022"/>
    </source>
</evidence>
<dbReference type="EMBL" id="CYSD01000008">
    <property type="protein sequence ID" value="CUH75119.1"/>
    <property type="molecule type" value="Genomic_DNA"/>
</dbReference>
<evidence type="ECO:0000256" key="2">
    <source>
        <dbReference type="SAM" id="MobiDB-lite"/>
    </source>
</evidence>